<evidence type="ECO:0000313" key="2">
    <source>
        <dbReference type="EMBL" id="ARF15005.1"/>
    </source>
</evidence>
<dbReference type="Gene3D" id="3.30.70.270">
    <property type="match status" value="1"/>
</dbReference>
<dbReference type="InterPro" id="IPR029787">
    <property type="entry name" value="Nucleotide_cyclase"/>
</dbReference>
<dbReference type="PANTHER" id="PTHR45138">
    <property type="entry name" value="REGULATORY COMPONENTS OF SENSORY TRANSDUCTION SYSTEM"/>
    <property type="match status" value="1"/>
</dbReference>
<gene>
    <name evidence="2" type="ORF">SporoS204_13110</name>
</gene>
<proteinExistence type="predicted"/>
<keyword evidence="3" id="KW-1185">Reference proteome</keyword>
<dbReference type="SUPFAM" id="SSF55073">
    <property type="entry name" value="Nucleotide cyclase"/>
    <property type="match status" value="1"/>
</dbReference>
<dbReference type="NCBIfam" id="TIGR00254">
    <property type="entry name" value="GGDEF"/>
    <property type="match status" value="1"/>
</dbReference>
<dbReference type="EMBL" id="CP015108">
    <property type="protein sequence ID" value="ARF15005.1"/>
    <property type="molecule type" value="Genomic_DNA"/>
</dbReference>
<dbReference type="Gene3D" id="1.25.40.10">
    <property type="entry name" value="Tetratricopeptide repeat domain"/>
    <property type="match status" value="1"/>
</dbReference>
<dbReference type="Pfam" id="PF00990">
    <property type="entry name" value="GGDEF"/>
    <property type="match status" value="1"/>
</dbReference>
<evidence type="ECO:0000259" key="1">
    <source>
        <dbReference type="PROSITE" id="PS50887"/>
    </source>
</evidence>
<dbReference type="PANTHER" id="PTHR45138:SF9">
    <property type="entry name" value="DIGUANYLATE CYCLASE DGCM-RELATED"/>
    <property type="match status" value="1"/>
</dbReference>
<dbReference type="RefSeq" id="WP_051210428.1">
    <property type="nucleotide sequence ID" value="NZ_CP015108.1"/>
</dbReference>
<sequence>MAKENEITAIYSKISEARSEGRYDLVITWAEELLNKGLLFSNNEAVLTAHYICAISHYYTGDFEKVLFHIEEHYTQCILHGKKSDYMRSYYLQYFVSSFALDYDRGQKLLEDMLSIAIESEDYSYASMAYNKLSLLHNKKEQYDKALEFAQLAVSFAKMEDVDREILLIRAHLHVIESAINLQNSHLAQTSLDFLRLLPTMHDHPREMAFLEILKGRFYDLIGEPEKAFHFYTKAKQREEKLRDYSILKDIQQKRIVLAENLCSFDELAIIQKEYIDLLHEIEDSRLVKAALELQIRLQSSSSTTSENTDYLTGIYNRKYLEETTNLWLDEATTPKKSVVCIVFDIDNLKSINDTYGHLVGDEAIKFVANTSIHEIRKEDVLARFGGDEFVLVMQGISMADAKRKATLLAGKIESLSSTSDVLPIPITISIGLSDNTRRNIQSFNELFHLADLALYKAKENGKNQVISFI</sequence>
<name>A0ABM6JXT9_SPOUR</name>
<accession>A0ABM6JXT9</accession>
<protein>
    <recommendedName>
        <fullName evidence="1">GGDEF domain-containing protein</fullName>
    </recommendedName>
</protein>
<dbReference type="InterPro" id="IPR043128">
    <property type="entry name" value="Rev_trsase/Diguanyl_cyclase"/>
</dbReference>
<dbReference type="PROSITE" id="PS50887">
    <property type="entry name" value="GGDEF"/>
    <property type="match status" value="1"/>
</dbReference>
<organism evidence="2 3">
    <name type="scientific">Sporosarcina ureae</name>
    <dbReference type="NCBI Taxonomy" id="1571"/>
    <lineage>
        <taxon>Bacteria</taxon>
        <taxon>Bacillati</taxon>
        <taxon>Bacillota</taxon>
        <taxon>Bacilli</taxon>
        <taxon>Bacillales</taxon>
        <taxon>Caryophanaceae</taxon>
        <taxon>Sporosarcina</taxon>
    </lineage>
</organism>
<dbReference type="InterPro" id="IPR000160">
    <property type="entry name" value="GGDEF_dom"/>
</dbReference>
<dbReference type="SMART" id="SM00267">
    <property type="entry name" value="GGDEF"/>
    <property type="match status" value="1"/>
</dbReference>
<dbReference type="CDD" id="cd01949">
    <property type="entry name" value="GGDEF"/>
    <property type="match status" value="1"/>
</dbReference>
<evidence type="ECO:0000313" key="3">
    <source>
        <dbReference type="Proteomes" id="UP000192486"/>
    </source>
</evidence>
<reference evidence="2 3" key="1">
    <citation type="submission" date="2016-04" db="EMBL/GenBank/DDBJ databases">
        <title>Comparative Genomics and Epigenetics of Sporosarcina ureae.</title>
        <authorList>
            <person name="Oliver A.S."/>
            <person name="Cooper K.K."/>
        </authorList>
    </citation>
    <scope>NUCLEOTIDE SEQUENCE [LARGE SCALE GENOMIC DNA]</scope>
    <source>
        <strain evidence="2 3">S204</strain>
    </source>
</reference>
<dbReference type="InterPro" id="IPR011990">
    <property type="entry name" value="TPR-like_helical_dom_sf"/>
</dbReference>
<feature type="domain" description="GGDEF" evidence="1">
    <location>
        <begin position="337"/>
        <end position="470"/>
    </location>
</feature>
<dbReference type="InterPro" id="IPR050469">
    <property type="entry name" value="Diguanylate_Cyclase"/>
</dbReference>
<dbReference type="Proteomes" id="UP000192486">
    <property type="component" value="Chromosome"/>
</dbReference>
<dbReference type="SUPFAM" id="SSF48452">
    <property type="entry name" value="TPR-like"/>
    <property type="match status" value="1"/>
</dbReference>